<organism evidence="1 2">
    <name type="scientific">Dermatophagoides farinae</name>
    <name type="common">American house dust mite</name>
    <dbReference type="NCBI Taxonomy" id="6954"/>
    <lineage>
        <taxon>Eukaryota</taxon>
        <taxon>Metazoa</taxon>
        <taxon>Ecdysozoa</taxon>
        <taxon>Arthropoda</taxon>
        <taxon>Chelicerata</taxon>
        <taxon>Arachnida</taxon>
        <taxon>Acari</taxon>
        <taxon>Acariformes</taxon>
        <taxon>Sarcoptiformes</taxon>
        <taxon>Astigmata</taxon>
        <taxon>Psoroptidia</taxon>
        <taxon>Analgoidea</taxon>
        <taxon>Pyroglyphidae</taxon>
        <taxon>Dermatophagoidinae</taxon>
        <taxon>Dermatophagoides</taxon>
    </lineage>
</organism>
<gene>
    <name evidence="1" type="ORF">DERF_005632</name>
</gene>
<evidence type="ECO:0000313" key="2">
    <source>
        <dbReference type="Proteomes" id="UP000790347"/>
    </source>
</evidence>
<dbReference type="Proteomes" id="UP000790347">
    <property type="component" value="Unassembled WGS sequence"/>
</dbReference>
<comment type="caution">
    <text evidence="1">The sequence shown here is derived from an EMBL/GenBank/DDBJ whole genome shotgun (WGS) entry which is preliminary data.</text>
</comment>
<reference evidence="1" key="1">
    <citation type="submission" date="2013-05" db="EMBL/GenBank/DDBJ databases">
        <authorList>
            <person name="Yim A.K.Y."/>
            <person name="Chan T.F."/>
            <person name="Ji K.M."/>
            <person name="Liu X.Y."/>
            <person name="Zhou J.W."/>
            <person name="Li R.Q."/>
            <person name="Yang K.Y."/>
            <person name="Li J."/>
            <person name="Li M."/>
            <person name="Law P.T.W."/>
            <person name="Wu Y.L."/>
            <person name="Cai Z.L."/>
            <person name="Qin H."/>
            <person name="Bao Y."/>
            <person name="Leung R.K.K."/>
            <person name="Ng P.K.S."/>
            <person name="Zou J."/>
            <person name="Zhong X.J."/>
            <person name="Ran P.X."/>
            <person name="Zhong N.S."/>
            <person name="Liu Z.G."/>
            <person name="Tsui S.K.W."/>
        </authorList>
    </citation>
    <scope>NUCLEOTIDE SEQUENCE</scope>
    <source>
        <strain evidence="1">Derf</strain>
        <tissue evidence="1">Whole organism</tissue>
    </source>
</reference>
<keyword evidence="2" id="KW-1185">Reference proteome</keyword>
<dbReference type="EMBL" id="ASGP02000002">
    <property type="protein sequence ID" value="KAH9522028.1"/>
    <property type="molecule type" value="Genomic_DNA"/>
</dbReference>
<dbReference type="AlphaFoldDB" id="A0A922I684"/>
<evidence type="ECO:0000313" key="1">
    <source>
        <dbReference type="EMBL" id="KAH9522028.1"/>
    </source>
</evidence>
<accession>A0A922I684</accession>
<sequence length="61" mass="7044">RCIWQCNHHYFGLIHKECDNINFTMTSSFCGCAHSLCVKSFDSTSATTTLLDKGNEFRFFE</sequence>
<proteinExistence type="predicted"/>
<protein>
    <submittedName>
        <fullName evidence="1">Uncharacterized protein</fullName>
    </submittedName>
</protein>
<reference evidence="1" key="2">
    <citation type="journal article" date="2022" name="Res Sq">
        <title>Comparative Genomics Reveals Insights into the Divergent Evolution of Astigmatic Mites and Household Pest Adaptations.</title>
        <authorList>
            <person name="Xiong Q."/>
            <person name="Wan A.T.-Y."/>
            <person name="Liu X.-Y."/>
            <person name="Fung C.S.-H."/>
            <person name="Xiao X."/>
            <person name="Malainual N."/>
            <person name="Hou J."/>
            <person name="Wang L."/>
            <person name="Wang M."/>
            <person name="Yang K."/>
            <person name="Cui Y."/>
            <person name="Leung E."/>
            <person name="Nong W."/>
            <person name="Shin S.-K."/>
            <person name="Au S."/>
            <person name="Jeong K.Y."/>
            <person name="Chew F.T."/>
            <person name="Hui J."/>
            <person name="Leung T.F."/>
            <person name="Tungtrongchitr A."/>
            <person name="Zhong N."/>
            <person name="Liu Z."/>
            <person name="Tsui S."/>
        </authorList>
    </citation>
    <scope>NUCLEOTIDE SEQUENCE</scope>
    <source>
        <strain evidence="1">Derf</strain>
        <tissue evidence="1">Whole organism</tissue>
    </source>
</reference>
<name>A0A922I684_DERFA</name>
<feature type="non-terminal residue" evidence="1">
    <location>
        <position position="1"/>
    </location>
</feature>